<sequence length="659" mass="75034">MERYLIKLPKRCPDDQEQPLAKKTKTEAQPSASGSSIQGATVSAFGEPAGLSLADIEQGGDPSQRVEKALLESGVADEMEDDEDDEKGPAPEESDYDASFSENSREVLAHLGVRHENANSWSEILLTLCVGLPMWEYLDSLKDFLQKCTWRSSWRPASLSPTGDFLLINDDWASHDLSIDEKWAAFTQKVKELSGDKIEISSLVKPSGPLNAVLTTQWHFPTWVTESPFYGSTMDHTNPSLRAQFAKFKHDPHVKTQDTLPIRESFTRGGVQWDKHYANWPQIKETCLEFTRWLNRNSKIIMIVGEENVRGWLDLIELDDTVEAIKVKFNLDLPIFGETPCLQIIRSKLTKEIQQIVLFSFHSQYFFYRDISMRVRAWHDLLWNAAAEWANIKPAKPCFFLRQSDVKQSSGNNPKRAGDKYGFTQLNLARSLRAREKKTGILFPDFVIRNAFRKTINKNPTWTLTADPKTGSFLCGIFSLWQQKIQATQSTKEYQMSDAGRRQFSVAIDTLAKSKNAAVEASKAARQTEEYKASDSNKNRLQKLSRAHAAPKNKGPEKMRALRKVKQVVELLTADPDTLTPQQNFNRSKLENWDAENANQQRLFFSRHVAWWAPDCPSGLRYQGDGCPDEDTFDYEGTYHPAVVMDRNFRAGEKEKMCI</sequence>
<proteinExistence type="predicted"/>
<feature type="compositionally biased region" description="Basic and acidic residues" evidence="1">
    <location>
        <begin position="526"/>
        <end position="538"/>
    </location>
</feature>
<keyword evidence="3" id="KW-1185">Reference proteome</keyword>
<accession>A0A9W8W4R7</accession>
<dbReference type="AlphaFoldDB" id="A0A9W8W4R7"/>
<evidence type="ECO:0000256" key="1">
    <source>
        <dbReference type="SAM" id="MobiDB-lite"/>
    </source>
</evidence>
<feature type="compositionally biased region" description="Acidic residues" evidence="1">
    <location>
        <begin position="75"/>
        <end position="96"/>
    </location>
</feature>
<dbReference type="Proteomes" id="UP001140502">
    <property type="component" value="Unassembled WGS sequence"/>
</dbReference>
<evidence type="ECO:0000313" key="2">
    <source>
        <dbReference type="EMBL" id="KAJ4311783.1"/>
    </source>
</evidence>
<organism evidence="2 3">
    <name type="scientific">Fusarium piperis</name>
    <dbReference type="NCBI Taxonomy" id="1435070"/>
    <lineage>
        <taxon>Eukaryota</taxon>
        <taxon>Fungi</taxon>
        <taxon>Dikarya</taxon>
        <taxon>Ascomycota</taxon>
        <taxon>Pezizomycotina</taxon>
        <taxon>Sordariomycetes</taxon>
        <taxon>Hypocreomycetidae</taxon>
        <taxon>Hypocreales</taxon>
        <taxon>Nectriaceae</taxon>
        <taxon>Fusarium</taxon>
        <taxon>Fusarium solani species complex</taxon>
    </lineage>
</organism>
<comment type="caution">
    <text evidence="2">The sequence shown here is derived from an EMBL/GenBank/DDBJ whole genome shotgun (WGS) entry which is preliminary data.</text>
</comment>
<protein>
    <submittedName>
        <fullName evidence="2">Uncharacterized protein</fullName>
    </submittedName>
</protein>
<dbReference type="EMBL" id="JAPEUR010000317">
    <property type="protein sequence ID" value="KAJ4311783.1"/>
    <property type="molecule type" value="Genomic_DNA"/>
</dbReference>
<feature type="compositionally biased region" description="Polar residues" evidence="1">
    <location>
        <begin position="27"/>
        <end position="41"/>
    </location>
</feature>
<name>A0A9W8W4R7_9HYPO</name>
<feature type="region of interest" description="Disordered" evidence="1">
    <location>
        <begin position="1"/>
        <end position="101"/>
    </location>
</feature>
<evidence type="ECO:0000313" key="3">
    <source>
        <dbReference type="Proteomes" id="UP001140502"/>
    </source>
</evidence>
<gene>
    <name evidence="2" type="ORF">N0V84_010278</name>
</gene>
<feature type="region of interest" description="Disordered" evidence="1">
    <location>
        <begin position="524"/>
        <end position="559"/>
    </location>
</feature>
<reference evidence="2" key="1">
    <citation type="submission" date="2022-10" db="EMBL/GenBank/DDBJ databases">
        <title>Tapping the CABI collections for fungal endophytes: first genome assemblies for Collariella, Neodidymelliopsis, Ascochyta clinopodiicola, Didymella pomorum, Didymosphaeria variabile, Neocosmospora piperis and Neocucurbitaria cava.</title>
        <authorList>
            <person name="Hill R."/>
        </authorList>
    </citation>
    <scope>NUCLEOTIDE SEQUENCE</scope>
    <source>
        <strain evidence="2">IMI 366586</strain>
    </source>
</reference>
<dbReference type="OrthoDB" id="5102629at2759"/>
<feature type="compositionally biased region" description="Basic residues" evidence="1">
    <location>
        <begin position="540"/>
        <end position="551"/>
    </location>
</feature>